<keyword evidence="6" id="KW-1003">Cell membrane</keyword>
<feature type="transmembrane region" description="Helical" evidence="6">
    <location>
        <begin position="148"/>
        <end position="175"/>
    </location>
</feature>
<dbReference type="EMBL" id="QUAK01000198">
    <property type="protein sequence ID" value="RFU83448.1"/>
    <property type="molecule type" value="Genomic_DNA"/>
</dbReference>
<keyword evidence="6" id="KW-0813">Transport</keyword>
<evidence type="ECO:0000313" key="10">
    <source>
        <dbReference type="Proteomes" id="UP000263094"/>
    </source>
</evidence>
<evidence type="ECO:0000256" key="3">
    <source>
        <dbReference type="ARBA" id="ARBA00022989"/>
    </source>
</evidence>
<evidence type="ECO:0000259" key="8">
    <source>
        <dbReference type="PROSITE" id="PS51012"/>
    </source>
</evidence>
<accession>A0A372LXQ2</accession>
<feature type="domain" description="ABC transmembrane type-2" evidence="8">
    <location>
        <begin position="67"/>
        <end position="303"/>
    </location>
</feature>
<feature type="transmembrane region" description="Helical" evidence="6">
    <location>
        <begin position="187"/>
        <end position="209"/>
    </location>
</feature>
<evidence type="ECO:0000256" key="4">
    <source>
        <dbReference type="ARBA" id="ARBA00023136"/>
    </source>
</evidence>
<keyword evidence="2 6" id="KW-0812">Transmembrane</keyword>
<dbReference type="InterPro" id="IPR051784">
    <property type="entry name" value="Nod_factor_ABC_transporter"/>
</dbReference>
<comment type="subcellular location">
    <subcellularLocation>
        <location evidence="6">Cell membrane</location>
        <topology evidence="6">Multi-pass membrane protein</topology>
    </subcellularLocation>
    <subcellularLocation>
        <location evidence="1">Membrane</location>
        <topology evidence="1">Multi-pass membrane protein</topology>
    </subcellularLocation>
</comment>
<feature type="transmembrane region" description="Helical" evidence="6">
    <location>
        <begin position="67"/>
        <end position="86"/>
    </location>
</feature>
<dbReference type="InterPro" id="IPR047817">
    <property type="entry name" value="ABC2_TM_bact-type"/>
</dbReference>
<evidence type="ECO:0000256" key="7">
    <source>
        <dbReference type="SAM" id="MobiDB-lite"/>
    </source>
</evidence>
<name>A0A372LXQ2_9ACTN</name>
<feature type="compositionally biased region" description="Polar residues" evidence="7">
    <location>
        <begin position="1"/>
        <end position="10"/>
    </location>
</feature>
<dbReference type="Pfam" id="PF01061">
    <property type="entry name" value="ABC2_membrane"/>
    <property type="match status" value="1"/>
</dbReference>
<dbReference type="PANTHER" id="PTHR43229:SF2">
    <property type="entry name" value="NODULATION PROTEIN J"/>
    <property type="match status" value="1"/>
</dbReference>
<feature type="transmembrane region" description="Helical" evidence="6">
    <location>
        <begin position="106"/>
        <end position="127"/>
    </location>
</feature>
<dbReference type="PROSITE" id="PS51012">
    <property type="entry name" value="ABC_TM2"/>
    <property type="match status" value="1"/>
</dbReference>
<feature type="region of interest" description="Disordered" evidence="7">
    <location>
        <begin position="1"/>
        <end position="30"/>
    </location>
</feature>
<feature type="transmembrane region" description="Helical" evidence="6">
    <location>
        <begin position="216"/>
        <end position="233"/>
    </location>
</feature>
<dbReference type="InterPro" id="IPR000412">
    <property type="entry name" value="ABC_2_transport"/>
</dbReference>
<dbReference type="GO" id="GO:0140359">
    <property type="term" value="F:ABC-type transporter activity"/>
    <property type="evidence" value="ECO:0007669"/>
    <property type="project" value="InterPro"/>
</dbReference>
<evidence type="ECO:0000256" key="1">
    <source>
        <dbReference type="ARBA" id="ARBA00004141"/>
    </source>
</evidence>
<feature type="transmembrane region" description="Helical" evidence="6">
    <location>
        <begin position="277"/>
        <end position="297"/>
    </location>
</feature>
<keyword evidence="3 6" id="KW-1133">Transmembrane helix</keyword>
<dbReference type="OrthoDB" id="3370990at2"/>
<evidence type="ECO:0000313" key="9">
    <source>
        <dbReference type="EMBL" id="RFU83448.1"/>
    </source>
</evidence>
<comment type="similarity">
    <text evidence="6">Belongs to the ABC-2 integral membrane protein family.</text>
</comment>
<proteinExistence type="inferred from homology"/>
<comment type="caution">
    <text evidence="9">The sequence shown here is derived from an EMBL/GenBank/DDBJ whole genome shotgun (WGS) entry which is preliminary data.</text>
</comment>
<organism evidence="9 10">
    <name type="scientific">Streptomyces triticagri</name>
    <dbReference type="NCBI Taxonomy" id="2293568"/>
    <lineage>
        <taxon>Bacteria</taxon>
        <taxon>Bacillati</taxon>
        <taxon>Actinomycetota</taxon>
        <taxon>Actinomycetes</taxon>
        <taxon>Kitasatosporales</taxon>
        <taxon>Streptomycetaceae</taxon>
        <taxon>Streptomyces</taxon>
    </lineage>
</organism>
<dbReference type="GO" id="GO:0043190">
    <property type="term" value="C:ATP-binding cassette (ABC) transporter complex"/>
    <property type="evidence" value="ECO:0007669"/>
    <property type="project" value="InterPro"/>
</dbReference>
<keyword evidence="10" id="KW-1185">Reference proteome</keyword>
<keyword evidence="4 6" id="KW-0472">Membrane</keyword>
<reference evidence="9 10" key="1">
    <citation type="submission" date="2018-08" db="EMBL/GenBank/DDBJ databases">
        <title>Isolation, diversity and antifungal activity of Actinobacteria from wheat.</title>
        <authorList>
            <person name="Han C."/>
        </authorList>
    </citation>
    <scope>NUCLEOTIDE SEQUENCE [LARGE SCALE GENOMIC DNA]</scope>
    <source>
        <strain evidence="9 10">NEAU-YY421</strain>
    </source>
</reference>
<sequence>MSTGSRTTTALDGGHARVDGDHAPSGGPHARVDLTVDAADENRARWAVVDTWTLVRRELTHYRRQPVMILWQLGFPIISVLLYGYVFSGAMKPPGGESGGYRDFLMAGMFVMTMSFGFMNTAAAVVAGASKGVIDRFRSMPMEPAAVVAGRGVADLLVACAELAILAATALAMGWRSGGGLTATVGAFGLLLLLRFSLIWVGVWLGLLVPSPEAAGGLYAVAFPLTMISSIFVPTGSMPGWLGTVASWNPISSTGTAARELFGNPVARDGSWIQDHALLMAVVWPLAITAVFLPLAARRFRQLGR</sequence>
<dbReference type="GO" id="GO:0046677">
    <property type="term" value="P:response to antibiotic"/>
    <property type="evidence" value="ECO:0007669"/>
    <property type="project" value="UniProtKB-KW"/>
</dbReference>
<evidence type="ECO:0000256" key="5">
    <source>
        <dbReference type="ARBA" id="ARBA00023251"/>
    </source>
</evidence>
<dbReference type="PIRSF" id="PIRSF006648">
    <property type="entry name" value="DrrB"/>
    <property type="match status" value="1"/>
</dbReference>
<evidence type="ECO:0000256" key="6">
    <source>
        <dbReference type="RuleBase" id="RU361157"/>
    </source>
</evidence>
<evidence type="ECO:0000256" key="2">
    <source>
        <dbReference type="ARBA" id="ARBA00022692"/>
    </source>
</evidence>
<dbReference type="RefSeq" id="WP_128558863.1">
    <property type="nucleotide sequence ID" value="NZ_QUAK01000198.1"/>
</dbReference>
<gene>
    <name evidence="9" type="ORF">DY218_27680</name>
</gene>
<dbReference type="AlphaFoldDB" id="A0A372LXQ2"/>
<dbReference type="InterPro" id="IPR013525">
    <property type="entry name" value="ABC2_TM"/>
</dbReference>
<protein>
    <recommendedName>
        <fullName evidence="6">Transport permease protein</fullName>
    </recommendedName>
</protein>
<dbReference type="Proteomes" id="UP000263094">
    <property type="component" value="Unassembled WGS sequence"/>
</dbReference>
<keyword evidence="5" id="KW-0046">Antibiotic resistance</keyword>
<dbReference type="PANTHER" id="PTHR43229">
    <property type="entry name" value="NODULATION PROTEIN J"/>
    <property type="match status" value="1"/>
</dbReference>